<dbReference type="InterPro" id="IPR011009">
    <property type="entry name" value="Kinase-like_dom_sf"/>
</dbReference>
<dbReference type="Gene3D" id="3.30.200.20">
    <property type="entry name" value="Phosphorylase Kinase, domain 1"/>
    <property type="match status" value="1"/>
</dbReference>
<dbReference type="EC" id="2.7.11.1" evidence="1"/>
<dbReference type="GO" id="GO:0005634">
    <property type="term" value="C:nucleus"/>
    <property type="evidence" value="ECO:0007669"/>
    <property type="project" value="TreeGrafter"/>
</dbReference>
<evidence type="ECO:0000256" key="6">
    <source>
        <dbReference type="ARBA" id="ARBA00022840"/>
    </source>
</evidence>
<evidence type="ECO:0000256" key="7">
    <source>
        <dbReference type="ARBA" id="ARBA00047899"/>
    </source>
</evidence>
<evidence type="ECO:0000256" key="2">
    <source>
        <dbReference type="ARBA" id="ARBA00022527"/>
    </source>
</evidence>
<keyword evidence="2" id="KW-0723">Serine/threonine-protein kinase</keyword>
<accession>A0A8K0JJ06</accession>
<comment type="caution">
    <text evidence="10">The sequence shown here is derived from an EMBL/GenBank/DDBJ whole genome shotgun (WGS) entry which is preliminary data.</text>
</comment>
<name>A0A8K0JJ06_9TREE</name>
<dbReference type="GO" id="GO:0005524">
    <property type="term" value="F:ATP binding"/>
    <property type="evidence" value="ECO:0007669"/>
    <property type="project" value="UniProtKB-KW"/>
</dbReference>
<keyword evidence="4" id="KW-0547">Nucleotide-binding</keyword>
<sequence>MRSPSPVGTKTDAIELVQTSLEAVNLDLAGSEAKSPLQELLDLCGQPSAPDFSAFLSTHVFGLAEQHALGHHFEEGQSERDVTTGSNGFRKVGEASYSEVYALIDSPTRETGLVVKVIPLIEQAKPASSDGGNDEDEADEEVACSLVADVKREIEITRLMSGMAEGFVRCHGAYVVRGSYPEVLLDAWDEFEDQRGSDSVRPGDLPEIQLYALIVLENAGVDLESFEFDKTTGWKQAWGAVMQVVKTLAEGEVKARFEHRDLHEGQVLLRPVETSAHDDPADAAHPAFIGYKATMVDFGLSRVDHPVMGDQDPYFTPIPEDVFSGVGDQWDVYRAIRDLVDDESDGDWAGHLPRTNLMWLRHLARVLLHSTRSLKRPRAKPAVKGTTRKPVAAAVSVKPPENVIYYEKLVDFERTLAEVLEGPTTRPRTRQKRTAKGVATGGTKMTTMVEFAELMRTKEWI</sequence>
<evidence type="ECO:0000256" key="1">
    <source>
        <dbReference type="ARBA" id="ARBA00012513"/>
    </source>
</evidence>
<dbReference type="EMBL" id="JABELV010000099">
    <property type="protein sequence ID" value="KAG7531085.1"/>
    <property type="molecule type" value="Genomic_DNA"/>
</dbReference>
<comment type="catalytic activity">
    <reaction evidence="8">
        <text>L-seryl-[protein] + ATP = O-phospho-L-seryl-[protein] + ADP + H(+)</text>
        <dbReference type="Rhea" id="RHEA:17989"/>
        <dbReference type="Rhea" id="RHEA-COMP:9863"/>
        <dbReference type="Rhea" id="RHEA-COMP:11604"/>
        <dbReference type="ChEBI" id="CHEBI:15378"/>
        <dbReference type="ChEBI" id="CHEBI:29999"/>
        <dbReference type="ChEBI" id="CHEBI:30616"/>
        <dbReference type="ChEBI" id="CHEBI:83421"/>
        <dbReference type="ChEBI" id="CHEBI:456216"/>
        <dbReference type="EC" id="2.7.11.1"/>
    </reaction>
</comment>
<keyword evidence="5" id="KW-0418">Kinase</keyword>
<evidence type="ECO:0000313" key="11">
    <source>
        <dbReference type="Proteomes" id="UP000812966"/>
    </source>
</evidence>
<dbReference type="PANTHER" id="PTHR24419">
    <property type="entry name" value="INTERLEUKIN-1 RECEPTOR-ASSOCIATED KINASE"/>
    <property type="match status" value="1"/>
</dbReference>
<dbReference type="InterPro" id="IPR024604">
    <property type="entry name" value="GSG2_C"/>
</dbReference>
<evidence type="ECO:0000256" key="8">
    <source>
        <dbReference type="ARBA" id="ARBA00048679"/>
    </source>
</evidence>
<dbReference type="AlphaFoldDB" id="A0A8K0JJ06"/>
<dbReference type="Proteomes" id="UP000812966">
    <property type="component" value="Unassembled WGS sequence"/>
</dbReference>
<dbReference type="SMART" id="SM01331">
    <property type="entry name" value="DUF3635"/>
    <property type="match status" value="1"/>
</dbReference>
<evidence type="ECO:0000259" key="9">
    <source>
        <dbReference type="SMART" id="SM01331"/>
    </source>
</evidence>
<dbReference type="SUPFAM" id="SSF56112">
    <property type="entry name" value="Protein kinase-like (PK-like)"/>
    <property type="match status" value="1"/>
</dbReference>
<dbReference type="GO" id="GO:0000278">
    <property type="term" value="P:mitotic cell cycle"/>
    <property type="evidence" value="ECO:0007669"/>
    <property type="project" value="TreeGrafter"/>
</dbReference>
<protein>
    <recommendedName>
        <fullName evidence="1">non-specific serine/threonine protein kinase</fullName>
        <ecNumber evidence="1">2.7.11.1</ecNumber>
    </recommendedName>
</protein>
<dbReference type="PANTHER" id="PTHR24419:SF18">
    <property type="entry name" value="SERINE_THREONINE-PROTEIN KINASE HASPIN"/>
    <property type="match status" value="1"/>
</dbReference>
<organism evidence="10 11">
    <name type="scientific">Filobasidium floriforme</name>
    <dbReference type="NCBI Taxonomy" id="5210"/>
    <lineage>
        <taxon>Eukaryota</taxon>
        <taxon>Fungi</taxon>
        <taxon>Dikarya</taxon>
        <taxon>Basidiomycota</taxon>
        <taxon>Agaricomycotina</taxon>
        <taxon>Tremellomycetes</taxon>
        <taxon>Filobasidiales</taxon>
        <taxon>Filobasidiaceae</taxon>
        <taxon>Filobasidium</taxon>
    </lineage>
</organism>
<proteinExistence type="predicted"/>
<gene>
    <name evidence="10" type="ORF">FFLO_04579</name>
</gene>
<evidence type="ECO:0000256" key="3">
    <source>
        <dbReference type="ARBA" id="ARBA00022679"/>
    </source>
</evidence>
<dbReference type="GO" id="GO:0005737">
    <property type="term" value="C:cytoplasm"/>
    <property type="evidence" value="ECO:0007669"/>
    <property type="project" value="TreeGrafter"/>
</dbReference>
<keyword evidence="11" id="KW-1185">Reference proteome</keyword>
<dbReference type="OrthoDB" id="5327538at2759"/>
<comment type="catalytic activity">
    <reaction evidence="7">
        <text>L-threonyl-[protein] + ATP = O-phospho-L-threonyl-[protein] + ADP + H(+)</text>
        <dbReference type="Rhea" id="RHEA:46608"/>
        <dbReference type="Rhea" id="RHEA-COMP:11060"/>
        <dbReference type="Rhea" id="RHEA-COMP:11605"/>
        <dbReference type="ChEBI" id="CHEBI:15378"/>
        <dbReference type="ChEBI" id="CHEBI:30013"/>
        <dbReference type="ChEBI" id="CHEBI:30616"/>
        <dbReference type="ChEBI" id="CHEBI:61977"/>
        <dbReference type="ChEBI" id="CHEBI:456216"/>
        <dbReference type="EC" id="2.7.11.1"/>
    </reaction>
</comment>
<evidence type="ECO:0000313" key="10">
    <source>
        <dbReference type="EMBL" id="KAG7531085.1"/>
    </source>
</evidence>
<dbReference type="GO" id="GO:0035556">
    <property type="term" value="P:intracellular signal transduction"/>
    <property type="evidence" value="ECO:0007669"/>
    <property type="project" value="TreeGrafter"/>
</dbReference>
<evidence type="ECO:0000256" key="4">
    <source>
        <dbReference type="ARBA" id="ARBA00022741"/>
    </source>
</evidence>
<feature type="domain" description="Serine/threonine-protein kinase haspin C-terminal" evidence="9">
    <location>
        <begin position="320"/>
        <end position="396"/>
    </location>
</feature>
<dbReference type="GO" id="GO:0072354">
    <property type="term" value="F:histone H3T3 kinase activity"/>
    <property type="evidence" value="ECO:0007669"/>
    <property type="project" value="TreeGrafter"/>
</dbReference>
<keyword evidence="3" id="KW-0808">Transferase</keyword>
<evidence type="ECO:0000256" key="5">
    <source>
        <dbReference type="ARBA" id="ARBA00022777"/>
    </source>
</evidence>
<reference evidence="10" key="1">
    <citation type="submission" date="2020-04" db="EMBL/GenBank/DDBJ databases">
        <title>Analysis of mating type loci in Filobasidium floriforme.</title>
        <authorList>
            <person name="Nowrousian M."/>
        </authorList>
    </citation>
    <scope>NUCLEOTIDE SEQUENCE</scope>
    <source>
        <strain evidence="10">CBS 6242</strain>
    </source>
</reference>
<dbReference type="Gene3D" id="1.10.510.10">
    <property type="entry name" value="Transferase(Phosphotransferase) domain 1"/>
    <property type="match status" value="1"/>
</dbReference>
<keyword evidence="6" id="KW-0067">ATP-binding</keyword>
<dbReference type="Pfam" id="PF12330">
    <property type="entry name" value="Haspin_kinase"/>
    <property type="match status" value="1"/>
</dbReference>